<protein>
    <recommendedName>
        <fullName evidence="6">Drought induced 19 protein type zinc-binding domain-containing protein</fullName>
    </recommendedName>
</protein>
<dbReference type="InterPro" id="IPR033347">
    <property type="entry name" value="Di19"/>
</dbReference>
<feature type="domain" description="Di19 zinc-binding" evidence="2">
    <location>
        <begin position="38"/>
        <end position="90"/>
    </location>
</feature>
<dbReference type="eggNOG" id="ENOG502QW9I">
    <property type="taxonomic scope" value="Eukaryota"/>
</dbReference>
<dbReference type="PANTHER" id="PTHR31875">
    <property type="entry name" value="PROTEIN DEHYDRATION-INDUCED 19"/>
    <property type="match status" value="1"/>
</dbReference>
<accession>A0A0D3AF92</accession>
<reference evidence="4 5" key="1">
    <citation type="journal article" date="2014" name="Genome Biol.">
        <title>Transcriptome and methylome profiling reveals relics of genome dominance in the mesopolyploid Brassica oleracea.</title>
        <authorList>
            <person name="Parkin I.A."/>
            <person name="Koh C."/>
            <person name="Tang H."/>
            <person name="Robinson S.J."/>
            <person name="Kagale S."/>
            <person name="Clarke W.E."/>
            <person name="Town C.D."/>
            <person name="Nixon J."/>
            <person name="Krishnakumar V."/>
            <person name="Bidwell S.L."/>
            <person name="Denoeud F."/>
            <person name="Belcram H."/>
            <person name="Links M.G."/>
            <person name="Just J."/>
            <person name="Clarke C."/>
            <person name="Bender T."/>
            <person name="Huebert T."/>
            <person name="Mason A.S."/>
            <person name="Pires J.C."/>
            <person name="Barker G."/>
            <person name="Moore J."/>
            <person name="Walley P.G."/>
            <person name="Manoli S."/>
            <person name="Batley J."/>
            <person name="Edwards D."/>
            <person name="Nelson M.N."/>
            <person name="Wang X."/>
            <person name="Paterson A.H."/>
            <person name="King G."/>
            <person name="Bancroft I."/>
            <person name="Chalhoub B."/>
            <person name="Sharpe A.G."/>
        </authorList>
    </citation>
    <scope>NUCLEOTIDE SEQUENCE</scope>
    <source>
        <strain evidence="4 5">cv. TO1000</strain>
    </source>
</reference>
<evidence type="ECO:0008006" key="6">
    <source>
        <dbReference type="Google" id="ProtNLM"/>
    </source>
</evidence>
<evidence type="ECO:0000259" key="3">
    <source>
        <dbReference type="Pfam" id="PF14571"/>
    </source>
</evidence>
<feature type="domain" description="Di19 C-terminal" evidence="3">
    <location>
        <begin position="123"/>
        <end position="222"/>
    </location>
</feature>
<dbReference type="Proteomes" id="UP000032141">
    <property type="component" value="Chromosome C1"/>
</dbReference>
<evidence type="ECO:0000313" key="4">
    <source>
        <dbReference type="EnsemblPlants" id="Bo1g147730.1"/>
    </source>
</evidence>
<evidence type="ECO:0000256" key="1">
    <source>
        <dbReference type="ARBA" id="ARBA00007109"/>
    </source>
</evidence>
<name>A0A0D3AF92_BRAOL</name>
<proteinExistence type="inferred from homology"/>
<dbReference type="Gramene" id="Bo1g147730.1">
    <property type="protein sequence ID" value="Bo1g147730.1"/>
    <property type="gene ID" value="Bo1g147730"/>
</dbReference>
<sequence>MDSNSWINHPSVFSSRRCQSRSGGGYEDLKGEDDSKSEFICPFCADVFDIVGLCCHIDEEHPVEAKNGVCPVCTKRVGLDIVGHITTQHANFFKISFPTFDDRFYVQRRTRLRKGGYSSAYLALKKELREANLQSLLGGSSRFTSPTNIDSDPLLSSFIFSSPSANEPPKKSATSVAEGTLAIKLSLKESLKREIQEAPLSGEDQQKAKKSEFVRGLLLSTILRDDLMMHAFYVQRRTRLRKGGYSSAYLALKKELREANLQSLLGGSSRFTSPTNIDSDPLLSSFIFSSPSANEPPKKSATSVAEGTLAIKLSLKESLKREIQEAPLSGEDQQKAKKSEFVRGLLLSTILRDDLMMHA</sequence>
<dbReference type="OMA" id="DDLMMHA"/>
<reference evidence="4" key="2">
    <citation type="submission" date="2015-03" db="UniProtKB">
        <authorList>
            <consortium name="EnsemblPlants"/>
        </authorList>
    </citation>
    <scope>IDENTIFICATION</scope>
</reference>
<dbReference type="Pfam" id="PF05605">
    <property type="entry name" value="zf-Di19"/>
    <property type="match status" value="1"/>
</dbReference>
<organism evidence="4 5">
    <name type="scientific">Brassica oleracea var. oleracea</name>
    <dbReference type="NCBI Taxonomy" id="109376"/>
    <lineage>
        <taxon>Eukaryota</taxon>
        <taxon>Viridiplantae</taxon>
        <taxon>Streptophyta</taxon>
        <taxon>Embryophyta</taxon>
        <taxon>Tracheophyta</taxon>
        <taxon>Spermatophyta</taxon>
        <taxon>Magnoliopsida</taxon>
        <taxon>eudicotyledons</taxon>
        <taxon>Gunneridae</taxon>
        <taxon>Pentapetalae</taxon>
        <taxon>rosids</taxon>
        <taxon>malvids</taxon>
        <taxon>Brassicales</taxon>
        <taxon>Brassicaceae</taxon>
        <taxon>Brassiceae</taxon>
        <taxon>Brassica</taxon>
    </lineage>
</organism>
<dbReference type="STRING" id="109376.A0A0D3AF92"/>
<dbReference type="AlphaFoldDB" id="A0A0D3AF92"/>
<evidence type="ECO:0000259" key="2">
    <source>
        <dbReference type="Pfam" id="PF05605"/>
    </source>
</evidence>
<dbReference type="PANTHER" id="PTHR31875:SF23">
    <property type="entry name" value="PROTEIN DEHYDRATION-INDUCED 19 HOMOLOG 4"/>
    <property type="match status" value="1"/>
</dbReference>
<comment type="similarity">
    <text evidence="1">Belongs to the Di19 family.</text>
</comment>
<evidence type="ECO:0000313" key="5">
    <source>
        <dbReference type="Proteomes" id="UP000032141"/>
    </source>
</evidence>
<dbReference type="HOGENOM" id="CLU_772431_0_0_1"/>
<dbReference type="InterPro" id="IPR027935">
    <property type="entry name" value="Di19_C"/>
</dbReference>
<feature type="domain" description="Di19 C-terminal" evidence="3">
    <location>
        <begin position="251"/>
        <end position="350"/>
    </location>
</feature>
<dbReference type="InterPro" id="IPR008598">
    <property type="entry name" value="Di19_Zn-bd"/>
</dbReference>
<dbReference type="Pfam" id="PF14571">
    <property type="entry name" value="Di19_C"/>
    <property type="match status" value="2"/>
</dbReference>
<keyword evidence="5" id="KW-1185">Reference proteome</keyword>
<dbReference type="EnsemblPlants" id="Bo1g147730.1">
    <property type="protein sequence ID" value="Bo1g147730.1"/>
    <property type="gene ID" value="Bo1g147730"/>
</dbReference>